<dbReference type="EMBL" id="BAAANE010000007">
    <property type="protein sequence ID" value="GAA1647322.1"/>
    <property type="molecule type" value="Genomic_DNA"/>
</dbReference>
<dbReference type="SMART" id="SM00387">
    <property type="entry name" value="HATPase_c"/>
    <property type="match status" value="1"/>
</dbReference>
<dbReference type="InterPro" id="IPR050482">
    <property type="entry name" value="Sensor_HK_TwoCompSys"/>
</dbReference>
<evidence type="ECO:0000256" key="3">
    <source>
        <dbReference type="ARBA" id="ARBA00022553"/>
    </source>
</evidence>
<dbReference type="InterPro" id="IPR003018">
    <property type="entry name" value="GAF"/>
</dbReference>
<keyword evidence="5" id="KW-0547">Nucleotide-binding</keyword>
<evidence type="ECO:0000256" key="6">
    <source>
        <dbReference type="ARBA" id="ARBA00022777"/>
    </source>
</evidence>
<accession>A0ABN2FHX3</accession>
<dbReference type="Pfam" id="PF01590">
    <property type="entry name" value="GAF"/>
    <property type="match status" value="2"/>
</dbReference>
<dbReference type="PANTHER" id="PTHR24421">
    <property type="entry name" value="NITRATE/NITRITE SENSOR PROTEIN NARX-RELATED"/>
    <property type="match status" value="1"/>
</dbReference>
<keyword evidence="7" id="KW-0067">ATP-binding</keyword>
<evidence type="ECO:0000313" key="12">
    <source>
        <dbReference type="Proteomes" id="UP001501319"/>
    </source>
</evidence>
<dbReference type="Pfam" id="PF07730">
    <property type="entry name" value="HisKA_3"/>
    <property type="match status" value="1"/>
</dbReference>
<sequence length="573" mass="60085">MDHADAGAAYAAPDQTRLRELADEQAALRRVATLVAGGAQPAEVFTAVADELGRLIGAETTSVSRVEHQSGADGELDAYITVVGSYGQVSDRIPVGVRFELLPGMVQETALRTGRPARVYGERLANGSHGSWVASLGMRAAVATPIMVEGRGWGVTVAATSQEDLPAGAEARMAAFTELAATAIANAWAEQELRQLAGTQAALRRLATLVAGGAPPEEVFAAATREALQHFGDGTARMIRFELDGSATLVANEGRTAPDVRVGDRWEGYPPNGLTTTVRRTGRAARVDDYGAIVGGESTVREGIRSAVAVPIHVDGRLWGMIAVGPENGPMPADTEQRMTQFTDLVATAVANAQNRTELLSSRARIVAAADEARRRIERDLHDGAQQGLVALALRLRSAAEAPQESEDLRIEIADVAAGLMTVIDELRETCRGIHPAILTSAGLRPALRALARRSAVPVEMDVRINGRLPEQLEVGAYYVVSEMLTNAAKHARASVVEVNAEASGGTLRVCVRDDGAGGADPLRGSGLVGLKDRIDALGGTFTLHSPPGGGTSVCCELPVPADAAQPDARPGE</sequence>
<dbReference type="CDD" id="cd16917">
    <property type="entry name" value="HATPase_UhpB-NarQ-NarX-like"/>
    <property type="match status" value="1"/>
</dbReference>
<feature type="domain" description="GAF" evidence="9">
    <location>
        <begin position="215"/>
        <end position="360"/>
    </location>
</feature>
<protein>
    <recommendedName>
        <fullName evidence="2">histidine kinase</fullName>
        <ecNumber evidence="2">2.7.13.3</ecNumber>
    </recommendedName>
</protein>
<dbReference type="InterPro" id="IPR036890">
    <property type="entry name" value="HATPase_C_sf"/>
</dbReference>
<name>A0ABN2FHX3_9ACTN</name>
<keyword evidence="3" id="KW-0597">Phosphoprotein</keyword>
<evidence type="ECO:0000259" key="9">
    <source>
        <dbReference type="SMART" id="SM00065"/>
    </source>
</evidence>
<dbReference type="Pfam" id="PF02518">
    <property type="entry name" value="HATPase_c"/>
    <property type="match status" value="1"/>
</dbReference>
<comment type="catalytic activity">
    <reaction evidence="1">
        <text>ATP + protein L-histidine = ADP + protein N-phospho-L-histidine.</text>
        <dbReference type="EC" id="2.7.13.3"/>
    </reaction>
</comment>
<dbReference type="Gene3D" id="3.30.565.10">
    <property type="entry name" value="Histidine kinase-like ATPase, C-terminal domain"/>
    <property type="match status" value="1"/>
</dbReference>
<dbReference type="SMART" id="SM00065">
    <property type="entry name" value="GAF"/>
    <property type="match status" value="2"/>
</dbReference>
<evidence type="ECO:0000256" key="5">
    <source>
        <dbReference type="ARBA" id="ARBA00022741"/>
    </source>
</evidence>
<keyword evidence="8" id="KW-0902">Two-component regulatory system</keyword>
<keyword evidence="6" id="KW-0418">Kinase</keyword>
<dbReference type="Proteomes" id="UP001501319">
    <property type="component" value="Unassembled WGS sequence"/>
</dbReference>
<dbReference type="InterPro" id="IPR011712">
    <property type="entry name" value="Sig_transdc_His_kin_sub3_dim/P"/>
</dbReference>
<gene>
    <name evidence="11" type="ORF">GCM10009744_43200</name>
</gene>
<proteinExistence type="predicted"/>
<evidence type="ECO:0000256" key="7">
    <source>
        <dbReference type="ARBA" id="ARBA00022840"/>
    </source>
</evidence>
<dbReference type="InterPro" id="IPR003594">
    <property type="entry name" value="HATPase_dom"/>
</dbReference>
<evidence type="ECO:0000256" key="4">
    <source>
        <dbReference type="ARBA" id="ARBA00022679"/>
    </source>
</evidence>
<dbReference type="SUPFAM" id="SSF55874">
    <property type="entry name" value="ATPase domain of HSP90 chaperone/DNA topoisomerase II/histidine kinase"/>
    <property type="match status" value="1"/>
</dbReference>
<dbReference type="Gene3D" id="3.30.450.40">
    <property type="match status" value="2"/>
</dbReference>
<keyword evidence="12" id="KW-1185">Reference proteome</keyword>
<organism evidence="11 12">
    <name type="scientific">Kribbella alba</name>
    <dbReference type="NCBI Taxonomy" id="190197"/>
    <lineage>
        <taxon>Bacteria</taxon>
        <taxon>Bacillati</taxon>
        <taxon>Actinomycetota</taxon>
        <taxon>Actinomycetes</taxon>
        <taxon>Propionibacteriales</taxon>
        <taxon>Kribbellaceae</taxon>
        <taxon>Kribbella</taxon>
    </lineage>
</organism>
<evidence type="ECO:0000256" key="1">
    <source>
        <dbReference type="ARBA" id="ARBA00000085"/>
    </source>
</evidence>
<dbReference type="Gene3D" id="1.20.5.1930">
    <property type="match status" value="1"/>
</dbReference>
<keyword evidence="4" id="KW-0808">Transferase</keyword>
<reference evidence="12" key="1">
    <citation type="journal article" date="2019" name="Int. J. Syst. Evol. Microbiol.">
        <title>The Global Catalogue of Microorganisms (GCM) 10K type strain sequencing project: providing services to taxonomists for standard genome sequencing and annotation.</title>
        <authorList>
            <consortium name="The Broad Institute Genomics Platform"/>
            <consortium name="The Broad Institute Genome Sequencing Center for Infectious Disease"/>
            <person name="Wu L."/>
            <person name="Ma J."/>
        </authorList>
    </citation>
    <scope>NUCLEOTIDE SEQUENCE [LARGE SCALE GENOMIC DNA]</scope>
    <source>
        <strain evidence="12">JCM 14306</strain>
    </source>
</reference>
<comment type="caution">
    <text evidence="11">The sequence shown here is derived from an EMBL/GenBank/DDBJ whole genome shotgun (WGS) entry which is preliminary data.</text>
</comment>
<dbReference type="SUPFAM" id="SSF55781">
    <property type="entry name" value="GAF domain-like"/>
    <property type="match status" value="2"/>
</dbReference>
<dbReference type="EC" id="2.7.13.3" evidence="2"/>
<feature type="domain" description="Histidine kinase/HSP90-like ATPase" evidence="10">
    <location>
        <begin position="472"/>
        <end position="562"/>
    </location>
</feature>
<dbReference type="InterPro" id="IPR029016">
    <property type="entry name" value="GAF-like_dom_sf"/>
</dbReference>
<evidence type="ECO:0000259" key="10">
    <source>
        <dbReference type="SMART" id="SM00387"/>
    </source>
</evidence>
<feature type="domain" description="GAF" evidence="9">
    <location>
        <begin position="40"/>
        <end position="194"/>
    </location>
</feature>
<evidence type="ECO:0000313" key="11">
    <source>
        <dbReference type="EMBL" id="GAA1647322.1"/>
    </source>
</evidence>
<evidence type="ECO:0000256" key="8">
    <source>
        <dbReference type="ARBA" id="ARBA00023012"/>
    </source>
</evidence>
<evidence type="ECO:0000256" key="2">
    <source>
        <dbReference type="ARBA" id="ARBA00012438"/>
    </source>
</evidence>
<dbReference type="PANTHER" id="PTHR24421:SF10">
    <property type="entry name" value="NITRATE_NITRITE SENSOR PROTEIN NARQ"/>
    <property type="match status" value="1"/>
</dbReference>